<evidence type="ECO:0000256" key="4">
    <source>
        <dbReference type="PROSITE-ProRule" id="PRU00335"/>
    </source>
</evidence>
<dbReference type="SUPFAM" id="SSF46689">
    <property type="entry name" value="Homeodomain-like"/>
    <property type="match status" value="1"/>
</dbReference>
<reference evidence="6 7" key="1">
    <citation type="submission" date="2016-10" db="EMBL/GenBank/DDBJ databases">
        <authorList>
            <person name="de Groot N.N."/>
        </authorList>
    </citation>
    <scope>NUCLEOTIDE SEQUENCE [LARGE SCALE GENOMIC DNA]</scope>
    <source>
        <strain evidence="6 7">CPCC 202699</strain>
    </source>
</reference>
<evidence type="ECO:0000313" key="7">
    <source>
        <dbReference type="Proteomes" id="UP000199515"/>
    </source>
</evidence>
<organism evidence="6 7">
    <name type="scientific">Amycolatopsis xylanica</name>
    <dbReference type="NCBI Taxonomy" id="589385"/>
    <lineage>
        <taxon>Bacteria</taxon>
        <taxon>Bacillati</taxon>
        <taxon>Actinomycetota</taxon>
        <taxon>Actinomycetes</taxon>
        <taxon>Pseudonocardiales</taxon>
        <taxon>Pseudonocardiaceae</taxon>
        <taxon>Amycolatopsis</taxon>
    </lineage>
</organism>
<keyword evidence="7" id="KW-1185">Reference proteome</keyword>
<dbReference type="PANTHER" id="PTHR30055:SF146">
    <property type="entry name" value="HTH-TYPE TRANSCRIPTIONAL DUAL REGULATOR CECR"/>
    <property type="match status" value="1"/>
</dbReference>
<dbReference type="EMBL" id="FNON01000013">
    <property type="protein sequence ID" value="SDZ36567.1"/>
    <property type="molecule type" value="Genomic_DNA"/>
</dbReference>
<dbReference type="Gene3D" id="1.10.10.60">
    <property type="entry name" value="Homeodomain-like"/>
    <property type="match status" value="1"/>
</dbReference>
<dbReference type="GO" id="GO:0000976">
    <property type="term" value="F:transcription cis-regulatory region binding"/>
    <property type="evidence" value="ECO:0007669"/>
    <property type="project" value="TreeGrafter"/>
</dbReference>
<dbReference type="InterPro" id="IPR023772">
    <property type="entry name" value="DNA-bd_HTH_TetR-type_CS"/>
</dbReference>
<dbReference type="PANTHER" id="PTHR30055">
    <property type="entry name" value="HTH-TYPE TRANSCRIPTIONAL REGULATOR RUTR"/>
    <property type="match status" value="1"/>
</dbReference>
<feature type="domain" description="HTH tetR-type" evidence="5">
    <location>
        <begin position="16"/>
        <end position="76"/>
    </location>
</feature>
<gene>
    <name evidence="6" type="ORF">SAMN05421504_113181</name>
</gene>
<dbReference type="Proteomes" id="UP000199515">
    <property type="component" value="Unassembled WGS sequence"/>
</dbReference>
<protein>
    <submittedName>
        <fullName evidence="6">AefR-like transcriptional repressor, C-terminal region</fullName>
    </submittedName>
</protein>
<dbReference type="InterPro" id="IPR001647">
    <property type="entry name" value="HTH_TetR"/>
</dbReference>
<dbReference type="GO" id="GO:0045892">
    <property type="term" value="P:negative regulation of DNA-templated transcription"/>
    <property type="evidence" value="ECO:0007669"/>
    <property type="project" value="UniProtKB-ARBA"/>
</dbReference>
<dbReference type="InterPro" id="IPR050109">
    <property type="entry name" value="HTH-type_TetR-like_transc_reg"/>
</dbReference>
<dbReference type="FunFam" id="1.10.10.60:FF:000141">
    <property type="entry name" value="TetR family transcriptional regulator"/>
    <property type="match status" value="1"/>
</dbReference>
<dbReference type="OrthoDB" id="7186128at2"/>
<dbReference type="STRING" id="589385.SAMN05421504_113181"/>
<evidence type="ECO:0000256" key="2">
    <source>
        <dbReference type="ARBA" id="ARBA00023125"/>
    </source>
</evidence>
<dbReference type="InterPro" id="IPR009057">
    <property type="entry name" value="Homeodomain-like_sf"/>
</dbReference>
<dbReference type="Pfam" id="PF14246">
    <property type="entry name" value="TetR_C_7"/>
    <property type="match status" value="1"/>
</dbReference>
<keyword evidence="1" id="KW-0805">Transcription regulation</keyword>
<dbReference type="InterPro" id="IPR039536">
    <property type="entry name" value="TetR_C_Proteobacteria"/>
</dbReference>
<feature type="DNA-binding region" description="H-T-H motif" evidence="4">
    <location>
        <begin position="39"/>
        <end position="58"/>
    </location>
</feature>
<dbReference type="Pfam" id="PF00440">
    <property type="entry name" value="TetR_N"/>
    <property type="match status" value="1"/>
</dbReference>
<dbReference type="RefSeq" id="WP_091299112.1">
    <property type="nucleotide sequence ID" value="NZ_FNON01000013.1"/>
</dbReference>
<dbReference type="Gene3D" id="1.10.357.10">
    <property type="entry name" value="Tetracycline Repressor, domain 2"/>
    <property type="match status" value="1"/>
</dbReference>
<name>A0A1H3SFP6_9PSEU</name>
<evidence type="ECO:0000259" key="5">
    <source>
        <dbReference type="PROSITE" id="PS50977"/>
    </source>
</evidence>
<dbReference type="PROSITE" id="PS01081">
    <property type="entry name" value="HTH_TETR_1"/>
    <property type="match status" value="1"/>
</dbReference>
<dbReference type="PROSITE" id="PS50977">
    <property type="entry name" value="HTH_TETR_2"/>
    <property type="match status" value="1"/>
</dbReference>
<proteinExistence type="predicted"/>
<evidence type="ECO:0000313" key="6">
    <source>
        <dbReference type="EMBL" id="SDZ36567.1"/>
    </source>
</evidence>
<keyword evidence="3" id="KW-0804">Transcription</keyword>
<evidence type="ECO:0000256" key="1">
    <source>
        <dbReference type="ARBA" id="ARBA00023015"/>
    </source>
</evidence>
<dbReference type="PRINTS" id="PR00455">
    <property type="entry name" value="HTHTETR"/>
</dbReference>
<sequence length="216" mass="23476">MKEGSAPLKTPQGRLVDKREAIIRASLTIFARDGYTRASIDTIAREADVSTRTLYNHFGDKAKLFAAVIDESTAEVAEAQIALIDRHLHGIEDVEAGLIAFGRELVAPMPGFTEHFALVRHIQADGQHLPAELVTTWRESGPLRVRAALSQRLAELADAGHLRAGNPDRAALHFLALTSSAAGDRAQLSREPVGLPDIQDEAEEGVRAFLRAYAPE</sequence>
<dbReference type="AlphaFoldDB" id="A0A1H3SFP6"/>
<evidence type="ECO:0000256" key="3">
    <source>
        <dbReference type="ARBA" id="ARBA00023163"/>
    </source>
</evidence>
<dbReference type="GO" id="GO:0003700">
    <property type="term" value="F:DNA-binding transcription factor activity"/>
    <property type="evidence" value="ECO:0007669"/>
    <property type="project" value="TreeGrafter"/>
</dbReference>
<accession>A0A1H3SFP6</accession>
<keyword evidence="2 4" id="KW-0238">DNA-binding</keyword>